<dbReference type="PANTHER" id="PTHR35848">
    <property type="entry name" value="OXALATE-BINDING PROTEIN"/>
    <property type="match status" value="1"/>
</dbReference>
<dbReference type="RefSeq" id="WP_303303646.1">
    <property type="nucleotide sequence ID" value="NZ_BAABDA010000028.1"/>
</dbReference>
<comment type="caution">
    <text evidence="3">The sequence shown here is derived from an EMBL/GenBank/DDBJ whole genome shotgun (WGS) entry which is preliminary data.</text>
</comment>
<proteinExistence type="predicted"/>
<keyword evidence="4" id="KW-1185">Reference proteome</keyword>
<dbReference type="Proteomes" id="UP001176806">
    <property type="component" value="Unassembled WGS sequence"/>
</dbReference>
<feature type="domain" description="Cupin type-2" evidence="2">
    <location>
        <begin position="40"/>
        <end position="107"/>
    </location>
</feature>
<evidence type="ECO:0000256" key="1">
    <source>
        <dbReference type="ARBA" id="ARBA00022723"/>
    </source>
</evidence>
<dbReference type="InterPro" id="IPR013096">
    <property type="entry name" value="Cupin_2"/>
</dbReference>
<dbReference type="InterPro" id="IPR051610">
    <property type="entry name" value="GPI/OXD"/>
</dbReference>
<dbReference type="InterPro" id="IPR014710">
    <property type="entry name" value="RmlC-like_jellyroll"/>
</dbReference>
<reference evidence="3" key="1">
    <citation type="submission" date="2023-07" db="EMBL/GenBank/DDBJ databases">
        <title>Two novel species in the genus Flavivirga.</title>
        <authorList>
            <person name="Kwon K."/>
        </authorList>
    </citation>
    <scope>NUCLEOTIDE SEQUENCE</scope>
    <source>
        <strain evidence="3">KACC 14158</strain>
    </source>
</reference>
<dbReference type="PANTHER" id="PTHR35848:SF6">
    <property type="entry name" value="CUPIN TYPE-2 DOMAIN-CONTAINING PROTEIN"/>
    <property type="match status" value="1"/>
</dbReference>
<evidence type="ECO:0000313" key="4">
    <source>
        <dbReference type="Proteomes" id="UP001176806"/>
    </source>
</evidence>
<dbReference type="EMBL" id="JAUOEL010000007">
    <property type="protein sequence ID" value="MDO5976361.1"/>
    <property type="molecule type" value="Genomic_DNA"/>
</dbReference>
<dbReference type="Gene3D" id="2.60.120.10">
    <property type="entry name" value="Jelly Rolls"/>
    <property type="match status" value="1"/>
</dbReference>
<name>A0ABT8WTZ6_9FLAO</name>
<evidence type="ECO:0000259" key="2">
    <source>
        <dbReference type="Pfam" id="PF07883"/>
    </source>
</evidence>
<gene>
    <name evidence="3" type="ORF">Q4Q40_19350</name>
</gene>
<dbReference type="Pfam" id="PF07883">
    <property type="entry name" value="Cupin_2"/>
    <property type="match status" value="1"/>
</dbReference>
<sequence>MRNVKLEFLPPLIEKEIMVVEEVVFNTNNIQLAPFKASRWEVFPGKSSLIDVHEVRECWFIAKGEGELIRNEKKEGKVKQGDILFFDSNESHSICNSGKENILIFSIWWNV</sequence>
<dbReference type="InterPro" id="IPR011051">
    <property type="entry name" value="RmlC_Cupin_sf"/>
</dbReference>
<accession>A0ABT8WTZ6</accession>
<organism evidence="3 4">
    <name type="scientific">Flavivirga jejuensis</name>
    <dbReference type="NCBI Taxonomy" id="870487"/>
    <lineage>
        <taxon>Bacteria</taxon>
        <taxon>Pseudomonadati</taxon>
        <taxon>Bacteroidota</taxon>
        <taxon>Flavobacteriia</taxon>
        <taxon>Flavobacteriales</taxon>
        <taxon>Flavobacteriaceae</taxon>
        <taxon>Flavivirga</taxon>
    </lineage>
</organism>
<protein>
    <submittedName>
        <fullName evidence="3">Cupin domain-containing protein</fullName>
    </submittedName>
</protein>
<dbReference type="SUPFAM" id="SSF51182">
    <property type="entry name" value="RmlC-like cupins"/>
    <property type="match status" value="1"/>
</dbReference>
<keyword evidence="1" id="KW-0479">Metal-binding</keyword>
<evidence type="ECO:0000313" key="3">
    <source>
        <dbReference type="EMBL" id="MDO5976361.1"/>
    </source>
</evidence>